<evidence type="ECO:0000256" key="3">
    <source>
        <dbReference type="ARBA" id="ARBA00022692"/>
    </source>
</evidence>
<keyword evidence="9" id="KW-1185">Reference proteome</keyword>
<dbReference type="InterPro" id="IPR013604">
    <property type="entry name" value="7TM_chemorcpt"/>
</dbReference>
<feature type="transmembrane region" description="Helical" evidence="6">
    <location>
        <begin position="58"/>
        <end position="78"/>
    </location>
</feature>
<dbReference type="InParanoid" id="B0WZM1"/>
<keyword evidence="4 6" id="KW-1133">Transmembrane helix</keyword>
<dbReference type="AlphaFoldDB" id="B0WZM1"/>
<dbReference type="KEGG" id="cqu:CpipJ_CPIJ012280"/>
<dbReference type="VEuPathDB" id="VectorBase:CQUJHB005251"/>
<evidence type="ECO:0000256" key="5">
    <source>
        <dbReference type="ARBA" id="ARBA00023136"/>
    </source>
</evidence>
<dbReference type="GO" id="GO:0050909">
    <property type="term" value="P:sensory perception of taste"/>
    <property type="evidence" value="ECO:0007669"/>
    <property type="project" value="InterPro"/>
</dbReference>
<evidence type="ECO:0000313" key="8">
    <source>
        <dbReference type="EnsemblMetazoa" id="CPIJ012280-PA"/>
    </source>
</evidence>
<keyword evidence="5 6" id="KW-0472">Membrane</keyword>
<organism>
    <name type="scientific">Culex quinquefasciatus</name>
    <name type="common">Southern house mosquito</name>
    <name type="synonym">Culex pungens</name>
    <dbReference type="NCBI Taxonomy" id="7176"/>
    <lineage>
        <taxon>Eukaryota</taxon>
        <taxon>Metazoa</taxon>
        <taxon>Ecdysozoa</taxon>
        <taxon>Arthropoda</taxon>
        <taxon>Hexapoda</taxon>
        <taxon>Insecta</taxon>
        <taxon>Pterygota</taxon>
        <taxon>Neoptera</taxon>
        <taxon>Endopterygota</taxon>
        <taxon>Diptera</taxon>
        <taxon>Nematocera</taxon>
        <taxon>Culicoidea</taxon>
        <taxon>Culicidae</taxon>
        <taxon>Culicinae</taxon>
        <taxon>Culicini</taxon>
        <taxon>Culex</taxon>
        <taxon>Culex</taxon>
    </lineage>
</organism>
<gene>
    <name evidence="8" type="primary">6045492</name>
    <name evidence="7" type="ORF">CpipJ_CPIJ012280</name>
</gene>
<reference evidence="8" key="2">
    <citation type="submission" date="2021-02" db="UniProtKB">
        <authorList>
            <consortium name="EnsemblMetazoa"/>
        </authorList>
    </citation>
    <scope>IDENTIFICATION</scope>
    <source>
        <strain evidence="8">JHB</strain>
    </source>
</reference>
<evidence type="ECO:0008006" key="10">
    <source>
        <dbReference type="Google" id="ProtNLM"/>
    </source>
</evidence>
<evidence type="ECO:0000256" key="6">
    <source>
        <dbReference type="SAM" id="Phobius"/>
    </source>
</evidence>
<keyword evidence="3 6" id="KW-0812">Transmembrane</keyword>
<reference evidence="7" key="1">
    <citation type="submission" date="2007-03" db="EMBL/GenBank/DDBJ databases">
        <title>Annotation of Culex pipiens quinquefasciatus.</title>
        <authorList>
            <consortium name="The Broad Institute Genome Sequencing Platform"/>
            <person name="Atkinson P.W."/>
            <person name="Hemingway J."/>
            <person name="Christensen B.M."/>
            <person name="Higgs S."/>
            <person name="Kodira C."/>
            <person name="Hannick L."/>
            <person name="Megy K."/>
            <person name="O'Leary S."/>
            <person name="Pearson M."/>
            <person name="Haas B.J."/>
            <person name="Mauceli E."/>
            <person name="Wortman J.R."/>
            <person name="Lee N.H."/>
            <person name="Guigo R."/>
            <person name="Stanke M."/>
            <person name="Alvarado L."/>
            <person name="Amedeo P."/>
            <person name="Antoine C.H."/>
            <person name="Arensburger P."/>
            <person name="Bidwell S.L."/>
            <person name="Crawford M."/>
            <person name="Camaro F."/>
            <person name="Devon K."/>
            <person name="Engels R."/>
            <person name="Hammond M."/>
            <person name="Howarth C."/>
            <person name="Koehrsen M."/>
            <person name="Lawson D."/>
            <person name="Montgomery P."/>
            <person name="Nene V."/>
            <person name="Nusbaum C."/>
            <person name="Puiu D."/>
            <person name="Romero-Severson J."/>
            <person name="Severson D.W."/>
            <person name="Shumway M."/>
            <person name="Sisk P."/>
            <person name="Stolte C."/>
            <person name="Zeng Q."/>
            <person name="Eisenstadt E."/>
            <person name="Fraser-Liggett C."/>
            <person name="Strausberg R."/>
            <person name="Galagan J."/>
            <person name="Birren B."/>
            <person name="Collins F.H."/>
        </authorList>
    </citation>
    <scope>NUCLEOTIDE SEQUENCE [LARGE SCALE GENOMIC DNA]</scope>
    <source>
        <strain evidence="7">JHB</strain>
    </source>
</reference>
<dbReference type="GO" id="GO:0005886">
    <property type="term" value="C:plasma membrane"/>
    <property type="evidence" value="ECO:0007669"/>
    <property type="project" value="UniProtKB-SubCell"/>
</dbReference>
<name>B0WZM1_CULQU</name>
<dbReference type="EMBL" id="DS232211">
    <property type="protein sequence ID" value="EDS37535.1"/>
    <property type="molecule type" value="Genomic_DNA"/>
</dbReference>
<dbReference type="Pfam" id="PF08395">
    <property type="entry name" value="7tm_7"/>
    <property type="match status" value="1"/>
</dbReference>
<keyword evidence="2" id="KW-1003">Cell membrane</keyword>
<evidence type="ECO:0000313" key="9">
    <source>
        <dbReference type="Proteomes" id="UP000002320"/>
    </source>
</evidence>
<proteinExistence type="predicted"/>
<evidence type="ECO:0000256" key="2">
    <source>
        <dbReference type="ARBA" id="ARBA00022475"/>
    </source>
</evidence>
<dbReference type="VEuPathDB" id="VectorBase:CPIJ012280"/>
<evidence type="ECO:0000256" key="4">
    <source>
        <dbReference type="ARBA" id="ARBA00022989"/>
    </source>
</evidence>
<dbReference type="HOGENOM" id="CLU_1808099_0_0_1"/>
<feature type="transmembrane region" description="Helical" evidence="6">
    <location>
        <begin position="119"/>
        <end position="139"/>
    </location>
</feature>
<evidence type="ECO:0000256" key="1">
    <source>
        <dbReference type="ARBA" id="ARBA00004651"/>
    </source>
</evidence>
<dbReference type="EnsemblMetazoa" id="CPIJ012280-RA">
    <property type="protein sequence ID" value="CPIJ012280-PA"/>
    <property type="gene ID" value="CPIJ012280"/>
</dbReference>
<protein>
    <recommendedName>
        <fullName evidence="10">Gustatory receptor</fullName>
    </recommendedName>
</protein>
<evidence type="ECO:0000313" key="7">
    <source>
        <dbReference type="EMBL" id="EDS37535.1"/>
    </source>
</evidence>
<feature type="transmembrane region" description="Helical" evidence="6">
    <location>
        <begin position="29"/>
        <end position="46"/>
    </location>
</feature>
<sequence length="143" mass="16787">MVENLPDCATIHRSHNLPPQSNAYLEKHLLLLIRVFLELTYAYLMLNDLGEVVPNKLIVVTMFVLFCADIWLLVRISTCIREKLKDERVKLMVRLLWMQVKHERMEVWFGDVVRIDHSLILAIFSSTLKYLVLLIQFQLQGGH</sequence>
<dbReference type="OrthoDB" id="10593577at2759"/>
<dbReference type="Proteomes" id="UP000002320">
    <property type="component" value="Unassembled WGS sequence"/>
</dbReference>
<accession>B0WZM1</accession>
<comment type="subcellular location">
    <subcellularLocation>
        <location evidence="1">Cell membrane</location>
        <topology evidence="1">Multi-pass membrane protein</topology>
    </subcellularLocation>
</comment>